<comment type="caution">
    <text evidence="2">The sequence shown here is derived from an EMBL/GenBank/DDBJ whole genome shotgun (WGS) entry which is preliminary data.</text>
</comment>
<keyword evidence="3" id="KW-1185">Reference proteome</keyword>
<sequence length="208" mass="21149">MHDDETGAALAPHDALAIIAGQRAAAARTHPSAALLFGVWGTVWVLGYGLLWLTALDDDAPAGWAAVVAAVATVLAMLATAWHMVARTHGIRGRSAVQGAMYGWAWFVGFVAQGVTVSALAHAGASSVVISLAANAMATMVVGLLYLAGGVLWEAYAMYALGAWVLLTGAFGAFAGIPGSYAVLAFAGGGGMLAAALVLRLREGRRSA</sequence>
<name>A0A4Y3KQL7_9CELL</name>
<evidence type="ECO:0000313" key="2">
    <source>
        <dbReference type="EMBL" id="GEA85684.1"/>
    </source>
</evidence>
<proteinExistence type="predicted"/>
<reference evidence="2 3" key="1">
    <citation type="submission" date="2019-06" db="EMBL/GenBank/DDBJ databases">
        <title>Whole genome shotgun sequence of Cellulomonas gelida NBRC 3748.</title>
        <authorList>
            <person name="Hosoyama A."/>
            <person name="Uohara A."/>
            <person name="Ohji S."/>
            <person name="Ichikawa N."/>
        </authorList>
    </citation>
    <scope>NUCLEOTIDE SEQUENCE [LARGE SCALE GENOMIC DNA]</scope>
    <source>
        <strain evidence="2 3">NBRC 3748</strain>
    </source>
</reference>
<feature type="transmembrane region" description="Helical" evidence="1">
    <location>
        <begin position="103"/>
        <end position="122"/>
    </location>
</feature>
<feature type="transmembrane region" description="Helical" evidence="1">
    <location>
        <begin position="62"/>
        <end position="82"/>
    </location>
</feature>
<dbReference type="AlphaFoldDB" id="A0A4Y3KQL7"/>
<feature type="transmembrane region" description="Helical" evidence="1">
    <location>
        <begin position="128"/>
        <end position="149"/>
    </location>
</feature>
<evidence type="ECO:0000256" key="1">
    <source>
        <dbReference type="SAM" id="Phobius"/>
    </source>
</evidence>
<evidence type="ECO:0008006" key="4">
    <source>
        <dbReference type="Google" id="ProtNLM"/>
    </source>
</evidence>
<protein>
    <recommendedName>
        <fullName evidence="4">Transporter</fullName>
    </recommendedName>
</protein>
<feature type="transmembrane region" description="Helical" evidence="1">
    <location>
        <begin position="156"/>
        <end position="175"/>
    </location>
</feature>
<keyword evidence="1" id="KW-0472">Membrane</keyword>
<evidence type="ECO:0000313" key="3">
    <source>
        <dbReference type="Proteomes" id="UP000320461"/>
    </source>
</evidence>
<dbReference type="EMBL" id="BJLQ01000043">
    <property type="protein sequence ID" value="GEA85684.1"/>
    <property type="molecule type" value="Genomic_DNA"/>
</dbReference>
<dbReference type="Proteomes" id="UP000320461">
    <property type="component" value="Unassembled WGS sequence"/>
</dbReference>
<organism evidence="2 3">
    <name type="scientific">Cellulomonas gelida</name>
    <dbReference type="NCBI Taxonomy" id="1712"/>
    <lineage>
        <taxon>Bacteria</taxon>
        <taxon>Bacillati</taxon>
        <taxon>Actinomycetota</taxon>
        <taxon>Actinomycetes</taxon>
        <taxon>Micrococcales</taxon>
        <taxon>Cellulomonadaceae</taxon>
        <taxon>Cellulomonas</taxon>
    </lineage>
</organism>
<keyword evidence="1" id="KW-1133">Transmembrane helix</keyword>
<keyword evidence="1" id="KW-0812">Transmembrane</keyword>
<feature type="transmembrane region" description="Helical" evidence="1">
    <location>
        <begin position="181"/>
        <end position="199"/>
    </location>
</feature>
<dbReference type="RefSeq" id="WP_048342442.1">
    <property type="nucleotide sequence ID" value="NZ_BJLQ01000043.1"/>
</dbReference>
<gene>
    <name evidence="2" type="ORF">CGE01nite_29350</name>
</gene>
<feature type="transmembrane region" description="Helical" evidence="1">
    <location>
        <begin position="33"/>
        <end position="56"/>
    </location>
</feature>
<accession>A0A4Y3KQL7</accession>
<dbReference type="OrthoDB" id="3240366at2"/>